<dbReference type="EMBL" id="JARFYM010000031">
    <property type="protein sequence ID" value="MDL2402547.1"/>
    <property type="molecule type" value="Genomic_DNA"/>
</dbReference>
<keyword evidence="2" id="KW-0378">Hydrolase</keyword>
<gene>
    <name evidence="2" type="ORF">PY649_27000</name>
</gene>
<accession>A0ABT7K1T1</accession>
<name>A0ABT7K1T1_9HYPH</name>
<evidence type="ECO:0000313" key="3">
    <source>
        <dbReference type="Proteomes" id="UP001172645"/>
    </source>
</evidence>
<dbReference type="PANTHER" id="PTHR37946:SF1">
    <property type="entry name" value="SLL1969 PROTEIN"/>
    <property type="match status" value="1"/>
</dbReference>
<comment type="caution">
    <text evidence="2">The sequence shown here is derived from an EMBL/GenBank/DDBJ whole genome shotgun (WGS) entry which is preliminary data.</text>
</comment>
<dbReference type="Pfam" id="PF00561">
    <property type="entry name" value="Abhydrolase_1"/>
    <property type="match status" value="1"/>
</dbReference>
<evidence type="ECO:0000313" key="2">
    <source>
        <dbReference type="EMBL" id="MDL2402547.1"/>
    </source>
</evidence>
<feature type="domain" description="AB hydrolase-1" evidence="1">
    <location>
        <begin position="13"/>
        <end position="125"/>
    </location>
</feature>
<keyword evidence="3" id="KW-1185">Reference proteome</keyword>
<dbReference type="Proteomes" id="UP001172645">
    <property type="component" value="Unassembled WGS sequence"/>
</dbReference>
<dbReference type="GO" id="GO:0016787">
    <property type="term" value="F:hydrolase activity"/>
    <property type="evidence" value="ECO:0007669"/>
    <property type="project" value="UniProtKB-KW"/>
</dbReference>
<organism evidence="2 3">
    <name type="scientific">Rhizobium mayense</name>
    <dbReference type="NCBI Taxonomy" id="1312184"/>
    <lineage>
        <taxon>Bacteria</taxon>
        <taxon>Pseudomonadati</taxon>
        <taxon>Pseudomonadota</taxon>
        <taxon>Alphaproteobacteria</taxon>
        <taxon>Hyphomicrobiales</taxon>
        <taxon>Rhizobiaceae</taxon>
        <taxon>Rhizobium/Agrobacterium group</taxon>
        <taxon>Rhizobium</taxon>
    </lineage>
</organism>
<dbReference type="SUPFAM" id="SSF53474">
    <property type="entry name" value="alpha/beta-Hydrolases"/>
    <property type="match status" value="1"/>
</dbReference>
<evidence type="ECO:0000259" key="1">
    <source>
        <dbReference type="Pfam" id="PF00561"/>
    </source>
</evidence>
<reference evidence="2" key="1">
    <citation type="submission" date="2023-06" db="EMBL/GenBank/DDBJ databases">
        <title>Phylogenetic Diversity of Rhizobium strains.</title>
        <authorList>
            <person name="Moura F.T."/>
            <person name="Helene L.C.F."/>
            <person name="Hungria M."/>
        </authorList>
    </citation>
    <scope>NUCLEOTIDE SEQUENCE</scope>
    <source>
        <strain evidence="2">CCGE526</strain>
    </source>
</reference>
<proteinExistence type="predicted"/>
<dbReference type="RefSeq" id="WP_285871944.1">
    <property type="nucleotide sequence ID" value="NZ_JARFYM010000031.1"/>
</dbReference>
<dbReference type="InterPro" id="IPR029058">
    <property type="entry name" value="AB_hydrolase_fold"/>
</dbReference>
<sequence>MAISNERDETESVVLMHGLARGSGSFWLIEKVLARRGFLIVNRAYPSTRAPIAELARHVGGAVEACGARRVNFVTHSMGGILVRHWLAQSRPQNLGRVVMLAPPNHGSEIVDIFGDMPPFAWINGPAGLELGTGAQAVPELLPKPDYPVGIIAGDISVNPVFNSIIDGPNDGKVSVASTRLDGAQDHLVVHATHTFMMFNPIVVAETINFLERGAFHHGLTLQEASATILTMLR</sequence>
<dbReference type="InterPro" id="IPR000073">
    <property type="entry name" value="AB_hydrolase_1"/>
</dbReference>
<dbReference type="PANTHER" id="PTHR37946">
    <property type="entry name" value="SLL1969 PROTEIN"/>
    <property type="match status" value="1"/>
</dbReference>
<dbReference type="Gene3D" id="3.40.50.1820">
    <property type="entry name" value="alpha/beta hydrolase"/>
    <property type="match status" value="1"/>
</dbReference>
<protein>
    <submittedName>
        <fullName evidence="2">Alpha/beta fold hydrolase</fullName>
    </submittedName>
</protein>